<gene>
    <name evidence="5" type="ORF">FWK35_00023399</name>
</gene>
<evidence type="ECO:0000313" key="6">
    <source>
        <dbReference type="Proteomes" id="UP000478052"/>
    </source>
</evidence>
<keyword evidence="6" id="KW-1185">Reference proteome</keyword>
<comment type="caution">
    <text evidence="5">The sequence shown here is derived from an EMBL/GenBank/DDBJ whole genome shotgun (WGS) entry which is preliminary data.</text>
</comment>
<keyword evidence="1" id="KW-0175">Coiled coil</keyword>
<evidence type="ECO:0000256" key="1">
    <source>
        <dbReference type="SAM" id="Coils"/>
    </source>
</evidence>
<dbReference type="EMBL" id="VUJU01007760">
    <property type="protein sequence ID" value="KAF0740829.1"/>
    <property type="molecule type" value="Genomic_DNA"/>
</dbReference>
<dbReference type="OrthoDB" id="6627680at2759"/>
<sequence length="778" mass="89162">MPVCEFFGCYSGSKKKGLPKYAKVSKRSKIKNSMAKSNPTSSSGFDENIECGTNGCDMGTKDGIDEIVMNESVPNSIDPVIRRPKRCSVKLFRFDDSCDLGVKPLIDKDNAELEKDELILKLKNEIENCKKDNHDLEQYISLENSRFENRFFEILSKYFTPTQVNMFLYPTKKVYRWTPEDISSAITLRSVSPKAYRYLRVKKNFPLPGLSTLRTWAARFCIEDGILLSVLSLMKAKGEFMNETEKLSVICFDETYISNRICFDKKHERVIGPHKCIQTVVVRGLVNNWKQPIYYGYDQKMTKELLLQIIEQLHNVRFNVISIVSDMGSTNMRLWNSLNISVDNTSFEHPFTKNQVYVFADVPHLLKLARNHLLDKGFILPNGKYIGKNIFEELINLNSGHDYKLAHKVTSRHLLVEGTGRMNVKLAAQLLSNTVAKAITFCGNRGDLNTYNWRDAANIISLFNQWFDLLNTQNKYDKGVESYGLNEQTQNELIEKMNNFIKHMRVHGKKSLLPFQKVSNISLKNLMKDLKKLYGVQYVLTRKLNQDILENLFSFLKGMAGSATCDVFTENTNTEGSLETSLLTLDDHECLTSQIFNDVQHPSEFENTAVVEGQLGTMKTVMESEEPFSGLEKECAQYVAGYVANRFSCKYPHLISHTDNSQQSNNWTQSISKGNLKMPSYSLEKAIEQLEIDFNAFHGDSLLKTPNIIKNLSDVLAKNIKHLNIPVEVVQCLVRTRTYIRLNNLNKEIVTSRISILCTSWFWSRCLRADRITEYPLH</sequence>
<dbReference type="Pfam" id="PF21788">
    <property type="entry name" value="TNP-like_GBD"/>
    <property type="match status" value="1"/>
</dbReference>
<feature type="coiled-coil region" evidence="1">
    <location>
        <begin position="108"/>
        <end position="139"/>
    </location>
</feature>
<dbReference type="AlphaFoldDB" id="A0A6G0XKG8"/>
<evidence type="ECO:0000259" key="2">
    <source>
        <dbReference type="Pfam" id="PF12017"/>
    </source>
</evidence>
<dbReference type="Pfam" id="PF12017">
    <property type="entry name" value="Tnp_P_element"/>
    <property type="match status" value="1"/>
</dbReference>
<evidence type="ECO:0000259" key="4">
    <source>
        <dbReference type="Pfam" id="PF21788"/>
    </source>
</evidence>
<protein>
    <submittedName>
        <fullName evidence="5">General transcription factor II-I repeat domain-containing protein 2-like</fullName>
    </submittedName>
</protein>
<feature type="domain" description="THAP9-like helix-turn-helix" evidence="2">
    <location>
        <begin position="152"/>
        <end position="216"/>
    </location>
</feature>
<feature type="domain" description="Transposable element P transposase-like RNase H" evidence="3">
    <location>
        <begin position="224"/>
        <end position="338"/>
    </location>
</feature>
<evidence type="ECO:0000259" key="3">
    <source>
        <dbReference type="Pfam" id="PF21787"/>
    </source>
</evidence>
<reference evidence="5 6" key="1">
    <citation type="submission" date="2019-08" db="EMBL/GenBank/DDBJ databases">
        <title>Whole genome of Aphis craccivora.</title>
        <authorList>
            <person name="Voronova N.V."/>
            <person name="Shulinski R.S."/>
            <person name="Bandarenka Y.V."/>
            <person name="Zhorov D.G."/>
            <person name="Warner D."/>
        </authorList>
    </citation>
    <scope>NUCLEOTIDE SEQUENCE [LARGE SCALE GENOMIC DNA]</scope>
    <source>
        <strain evidence="5">180601</strain>
        <tissue evidence="5">Whole Body</tissue>
    </source>
</reference>
<dbReference type="InterPro" id="IPR048365">
    <property type="entry name" value="TNP-like_RNaseH_N"/>
</dbReference>
<proteinExistence type="predicted"/>
<dbReference type="Proteomes" id="UP000478052">
    <property type="component" value="Unassembled WGS sequence"/>
</dbReference>
<feature type="domain" description="Transposable element P transposase-like GTP-binding insertion" evidence="4">
    <location>
        <begin position="364"/>
        <end position="481"/>
    </location>
</feature>
<evidence type="ECO:0000313" key="5">
    <source>
        <dbReference type="EMBL" id="KAF0740829.1"/>
    </source>
</evidence>
<name>A0A6G0XKG8_APHCR</name>
<organism evidence="5 6">
    <name type="scientific">Aphis craccivora</name>
    <name type="common">Cowpea aphid</name>
    <dbReference type="NCBI Taxonomy" id="307492"/>
    <lineage>
        <taxon>Eukaryota</taxon>
        <taxon>Metazoa</taxon>
        <taxon>Ecdysozoa</taxon>
        <taxon>Arthropoda</taxon>
        <taxon>Hexapoda</taxon>
        <taxon>Insecta</taxon>
        <taxon>Pterygota</taxon>
        <taxon>Neoptera</taxon>
        <taxon>Paraneoptera</taxon>
        <taxon>Hemiptera</taxon>
        <taxon>Sternorrhyncha</taxon>
        <taxon>Aphidomorpha</taxon>
        <taxon>Aphidoidea</taxon>
        <taxon>Aphididae</taxon>
        <taxon>Aphidini</taxon>
        <taxon>Aphis</taxon>
        <taxon>Aphis</taxon>
    </lineage>
</organism>
<dbReference type="Pfam" id="PF21787">
    <property type="entry name" value="TNP-like_RNaseH_N"/>
    <property type="match status" value="1"/>
</dbReference>
<dbReference type="InterPro" id="IPR048366">
    <property type="entry name" value="TNP-like_GBD"/>
</dbReference>
<dbReference type="InterPro" id="IPR021896">
    <property type="entry name" value="THAP9-like_HTH"/>
</dbReference>
<accession>A0A6G0XKG8</accession>